<evidence type="ECO:0000313" key="2">
    <source>
        <dbReference type="EMBL" id="SUZ99644.1"/>
    </source>
</evidence>
<feature type="domain" description="Calcineurin-like phosphoesterase" evidence="1">
    <location>
        <begin position="59"/>
        <end position="230"/>
    </location>
</feature>
<dbReference type="InterPro" id="IPR029052">
    <property type="entry name" value="Metallo-depent_PP-like"/>
</dbReference>
<reference evidence="2" key="1">
    <citation type="submission" date="2018-05" db="EMBL/GenBank/DDBJ databases">
        <authorList>
            <person name="Lanie J.A."/>
            <person name="Ng W.-L."/>
            <person name="Kazmierczak K.M."/>
            <person name="Andrzejewski T.M."/>
            <person name="Davidsen T.M."/>
            <person name="Wayne K.J."/>
            <person name="Tettelin H."/>
            <person name="Glass J.I."/>
            <person name="Rusch D."/>
            <person name="Podicherti R."/>
            <person name="Tsui H.-C.T."/>
            <person name="Winkler M.E."/>
        </authorList>
    </citation>
    <scope>NUCLEOTIDE SEQUENCE</scope>
</reference>
<dbReference type="InterPro" id="IPR004843">
    <property type="entry name" value="Calcineurin-like_PHP"/>
</dbReference>
<dbReference type="AlphaFoldDB" id="A0A381S837"/>
<dbReference type="InterPro" id="IPR051918">
    <property type="entry name" value="STPP_CPPED1"/>
</dbReference>
<organism evidence="2">
    <name type="scientific">marine metagenome</name>
    <dbReference type="NCBI Taxonomy" id="408172"/>
    <lineage>
        <taxon>unclassified sequences</taxon>
        <taxon>metagenomes</taxon>
        <taxon>ecological metagenomes</taxon>
    </lineage>
</organism>
<accession>A0A381S837</accession>
<dbReference type="EMBL" id="UINC01002723">
    <property type="protein sequence ID" value="SUZ99644.1"/>
    <property type="molecule type" value="Genomic_DNA"/>
</dbReference>
<dbReference type="GO" id="GO:0016787">
    <property type="term" value="F:hydrolase activity"/>
    <property type="evidence" value="ECO:0007669"/>
    <property type="project" value="InterPro"/>
</dbReference>
<dbReference type="SUPFAM" id="SSF56300">
    <property type="entry name" value="Metallo-dependent phosphatases"/>
    <property type="match status" value="1"/>
</dbReference>
<gene>
    <name evidence="2" type="ORF">METZ01_LOCUS52498</name>
</gene>
<dbReference type="PANTHER" id="PTHR43143:SF1">
    <property type="entry name" value="SERINE_THREONINE-PROTEIN PHOSPHATASE CPPED1"/>
    <property type="match status" value="1"/>
</dbReference>
<protein>
    <recommendedName>
        <fullName evidence="1">Calcineurin-like phosphoesterase domain-containing protein</fullName>
    </recommendedName>
</protein>
<sequence length="284" mass="32018">MTTNFSFIQLADPQFGLFASSSGKTDEEIDAYAKRGLIVKKTQKINGFADETRLFSLAIEHVQRLNPTFVVVCGDIINEAGNDEQTAEVKRIAGLLDKSITIRWVSGNHDVALDRVSPDQESIDRYRENFGPDYYAFSHQNIHFIVINSTLLTPPSKMTEEAWGQVAFVEQQVMTAKSERIILLSHHPLFIESPYEADSTWSIEKKYRDPLLEMAKKHGIEANFAGHLHRNNIVSTDYIEVVASGPVGYPFGQDPSGFRTVEVTPKELIHQYRPLETTQTLKSS</sequence>
<dbReference type="Gene3D" id="3.60.21.10">
    <property type="match status" value="1"/>
</dbReference>
<dbReference type="PANTHER" id="PTHR43143">
    <property type="entry name" value="METALLOPHOSPHOESTERASE, CALCINEURIN SUPERFAMILY"/>
    <property type="match status" value="1"/>
</dbReference>
<evidence type="ECO:0000259" key="1">
    <source>
        <dbReference type="Pfam" id="PF00149"/>
    </source>
</evidence>
<proteinExistence type="predicted"/>
<name>A0A381S837_9ZZZZ</name>
<dbReference type="Pfam" id="PF00149">
    <property type="entry name" value="Metallophos"/>
    <property type="match status" value="1"/>
</dbReference>